<dbReference type="Proteomes" id="UP000720344">
    <property type="component" value="Unassembled WGS sequence"/>
</dbReference>
<gene>
    <name evidence="1" type="ORF">HCX48_00100</name>
</gene>
<proteinExistence type="predicted"/>
<evidence type="ECO:0000313" key="2">
    <source>
        <dbReference type="Proteomes" id="UP000720344"/>
    </source>
</evidence>
<protein>
    <submittedName>
        <fullName evidence="1">Uncharacterized protein</fullName>
    </submittedName>
</protein>
<reference evidence="2" key="1">
    <citation type="submission" date="2020-03" db="EMBL/GenBank/DDBJ databases">
        <title>Whole-genome sequence of the purple nonsulfur bacterium Rhodocyclus tenuis DSM112.</title>
        <authorList>
            <person name="Kyndt J.A."/>
            <person name="Meyer T.E."/>
        </authorList>
    </citation>
    <scope>NUCLEOTIDE SEQUENCE [LARGE SCALE GENOMIC DNA]</scope>
    <source>
        <strain evidence="2">DSM 112</strain>
    </source>
</reference>
<comment type="caution">
    <text evidence="1">The sequence shown here is derived from an EMBL/GenBank/DDBJ whole genome shotgun (WGS) entry which is preliminary data.</text>
</comment>
<name>A0ABX0WCZ4_9RHOO</name>
<dbReference type="EMBL" id="JAATWB010000001">
    <property type="protein sequence ID" value="NJA87629.1"/>
    <property type="molecule type" value="Genomic_DNA"/>
</dbReference>
<dbReference type="RefSeq" id="WP_153590346.1">
    <property type="nucleotide sequence ID" value="NZ_JAATWB010000001.1"/>
</dbReference>
<keyword evidence="2" id="KW-1185">Reference proteome</keyword>
<sequence>MPTLQRNALRKIFGRSEFSPEEVVALGYRRLQQAEGIGTKGLSTILEWLHAHGLDLVVAPPSRPRRSGVRTGQDVDQAIRLLRQNGYDVLRRE</sequence>
<evidence type="ECO:0000313" key="1">
    <source>
        <dbReference type="EMBL" id="NJA87629.1"/>
    </source>
</evidence>
<accession>A0ABX0WCZ4</accession>
<organism evidence="1 2">
    <name type="scientific">Rhodocyclus gracilis</name>
    <dbReference type="NCBI Taxonomy" id="2929842"/>
    <lineage>
        <taxon>Bacteria</taxon>
        <taxon>Pseudomonadati</taxon>
        <taxon>Pseudomonadota</taxon>
        <taxon>Betaproteobacteria</taxon>
        <taxon>Rhodocyclales</taxon>
        <taxon>Rhodocyclaceae</taxon>
        <taxon>Rhodocyclus</taxon>
    </lineage>
</organism>